<protein>
    <submittedName>
        <fullName evidence="2">Methyltransferase family protein</fullName>
    </submittedName>
</protein>
<dbReference type="CDD" id="cd02440">
    <property type="entry name" value="AdoMet_MTases"/>
    <property type="match status" value="1"/>
</dbReference>
<dbReference type="Proteomes" id="UP000256269">
    <property type="component" value="Unassembled WGS sequence"/>
</dbReference>
<keyword evidence="3" id="KW-1185">Reference proteome</keyword>
<evidence type="ECO:0000313" key="2">
    <source>
        <dbReference type="EMBL" id="REH55904.1"/>
    </source>
</evidence>
<evidence type="ECO:0000259" key="1">
    <source>
        <dbReference type="Pfam" id="PF13649"/>
    </source>
</evidence>
<dbReference type="SUPFAM" id="SSF53335">
    <property type="entry name" value="S-adenosyl-L-methionine-dependent methyltransferases"/>
    <property type="match status" value="1"/>
</dbReference>
<sequence>MNDSFHADLRLPRMTLFDDLNSQLWVLGAIGRLADQGLLLRPADADDEVSRLSQQLLIDTGWLAADPIRPTAQLLSAAPPGVPLGAVSGYVREQLGRISRFADGAPPGWAETDRELIRWRGRSSGAIVQRIFGRVCPDVLPRATSFLDVGTGAGGIAMQLCRQLPDLHAVGIDVSPTALDVARRDVAEAGLDDRIELRDQSVDALSDVDAYDLVWLPQQFIPRPVLEAALPLLCKATRADGCFVMALSTEHDLANLMSGGGTMSVEDAVKLVTHAGFLDVQDHDHVITGRR</sequence>
<dbReference type="EMBL" id="QUNO01000001">
    <property type="protein sequence ID" value="REH55904.1"/>
    <property type="molecule type" value="Genomic_DNA"/>
</dbReference>
<dbReference type="GO" id="GO:0008168">
    <property type="term" value="F:methyltransferase activity"/>
    <property type="evidence" value="ECO:0007669"/>
    <property type="project" value="UniProtKB-KW"/>
</dbReference>
<evidence type="ECO:0000313" key="3">
    <source>
        <dbReference type="Proteomes" id="UP000256269"/>
    </source>
</evidence>
<dbReference type="AlphaFoldDB" id="A0A3E0IAZ5"/>
<gene>
    <name evidence="2" type="ORF">BCF44_101932</name>
</gene>
<organism evidence="2 3">
    <name type="scientific">Kutzneria buriramensis</name>
    <dbReference type="NCBI Taxonomy" id="1045776"/>
    <lineage>
        <taxon>Bacteria</taxon>
        <taxon>Bacillati</taxon>
        <taxon>Actinomycetota</taxon>
        <taxon>Actinomycetes</taxon>
        <taxon>Pseudonocardiales</taxon>
        <taxon>Pseudonocardiaceae</taxon>
        <taxon>Kutzneria</taxon>
    </lineage>
</organism>
<keyword evidence="2" id="KW-0489">Methyltransferase</keyword>
<name>A0A3E0IAZ5_9PSEU</name>
<reference evidence="2 3" key="1">
    <citation type="submission" date="2018-08" db="EMBL/GenBank/DDBJ databases">
        <title>Genomic Encyclopedia of Archaeal and Bacterial Type Strains, Phase II (KMG-II): from individual species to whole genera.</title>
        <authorList>
            <person name="Goeker M."/>
        </authorList>
    </citation>
    <scope>NUCLEOTIDE SEQUENCE [LARGE SCALE GENOMIC DNA]</scope>
    <source>
        <strain evidence="2 3">DSM 45791</strain>
    </source>
</reference>
<dbReference type="Gene3D" id="3.40.50.150">
    <property type="entry name" value="Vaccinia Virus protein VP39"/>
    <property type="match status" value="1"/>
</dbReference>
<dbReference type="InterPro" id="IPR041698">
    <property type="entry name" value="Methyltransf_25"/>
</dbReference>
<feature type="domain" description="Methyltransferase" evidence="1">
    <location>
        <begin position="147"/>
        <end position="241"/>
    </location>
</feature>
<dbReference type="GO" id="GO:0032259">
    <property type="term" value="P:methylation"/>
    <property type="evidence" value="ECO:0007669"/>
    <property type="project" value="UniProtKB-KW"/>
</dbReference>
<dbReference type="Pfam" id="PF13649">
    <property type="entry name" value="Methyltransf_25"/>
    <property type="match status" value="1"/>
</dbReference>
<proteinExistence type="predicted"/>
<keyword evidence="2" id="KW-0808">Transferase</keyword>
<dbReference type="InterPro" id="IPR029063">
    <property type="entry name" value="SAM-dependent_MTases_sf"/>
</dbReference>
<accession>A0A3E0IAZ5</accession>
<comment type="caution">
    <text evidence="2">The sequence shown here is derived from an EMBL/GenBank/DDBJ whole genome shotgun (WGS) entry which is preliminary data.</text>
</comment>